<dbReference type="Gene3D" id="3.40.50.2300">
    <property type="match status" value="2"/>
</dbReference>
<keyword evidence="7" id="KW-1185">Reference proteome</keyword>
<name>A0A1H3RLI8_9MICO</name>
<dbReference type="GO" id="GO:0000976">
    <property type="term" value="F:transcription cis-regulatory region binding"/>
    <property type="evidence" value="ECO:0007669"/>
    <property type="project" value="TreeGrafter"/>
</dbReference>
<gene>
    <name evidence="6" type="ORF">SAMN05216554_2877</name>
</gene>
<dbReference type="CDD" id="cd01392">
    <property type="entry name" value="HTH_LacI"/>
    <property type="match status" value="1"/>
</dbReference>
<dbReference type="OrthoDB" id="9798934at2"/>
<dbReference type="GO" id="GO:0003700">
    <property type="term" value="F:DNA-binding transcription factor activity"/>
    <property type="evidence" value="ECO:0007669"/>
    <property type="project" value="TreeGrafter"/>
</dbReference>
<evidence type="ECO:0000256" key="3">
    <source>
        <dbReference type="ARBA" id="ARBA00023125"/>
    </source>
</evidence>
<dbReference type="InterPro" id="IPR000843">
    <property type="entry name" value="HTH_LacI"/>
</dbReference>
<dbReference type="EMBL" id="FNPZ01000003">
    <property type="protein sequence ID" value="SDZ26088.1"/>
    <property type="molecule type" value="Genomic_DNA"/>
</dbReference>
<proteinExistence type="predicted"/>
<dbReference type="SUPFAM" id="SSF47413">
    <property type="entry name" value="lambda repressor-like DNA-binding domains"/>
    <property type="match status" value="1"/>
</dbReference>
<dbReference type="AlphaFoldDB" id="A0A1H3RLI8"/>
<dbReference type="SUPFAM" id="SSF53822">
    <property type="entry name" value="Periplasmic binding protein-like I"/>
    <property type="match status" value="1"/>
</dbReference>
<evidence type="ECO:0000259" key="5">
    <source>
        <dbReference type="PROSITE" id="PS50932"/>
    </source>
</evidence>
<keyword evidence="2" id="KW-0805">Transcription regulation</keyword>
<dbReference type="STRING" id="381665.SAMN05216554_2877"/>
<protein>
    <submittedName>
        <fullName evidence="6">Transcriptional regulator, LacI family</fullName>
    </submittedName>
</protein>
<dbReference type="PROSITE" id="PS00356">
    <property type="entry name" value="HTH_LACI_1"/>
    <property type="match status" value="1"/>
</dbReference>
<dbReference type="InterPro" id="IPR028082">
    <property type="entry name" value="Peripla_BP_I"/>
</dbReference>
<dbReference type="Gene3D" id="1.10.260.40">
    <property type="entry name" value="lambda repressor-like DNA-binding domains"/>
    <property type="match status" value="1"/>
</dbReference>
<dbReference type="InterPro" id="IPR046335">
    <property type="entry name" value="LacI/GalR-like_sensor"/>
</dbReference>
<organism evidence="6 7">
    <name type="scientific">Herbiconiux ginsengi</name>
    <dbReference type="NCBI Taxonomy" id="381665"/>
    <lineage>
        <taxon>Bacteria</taxon>
        <taxon>Bacillati</taxon>
        <taxon>Actinomycetota</taxon>
        <taxon>Actinomycetes</taxon>
        <taxon>Micrococcales</taxon>
        <taxon>Microbacteriaceae</taxon>
        <taxon>Herbiconiux</taxon>
    </lineage>
</organism>
<dbReference type="Proteomes" id="UP000198891">
    <property type="component" value="Unassembled WGS sequence"/>
</dbReference>
<keyword evidence="1" id="KW-0678">Repressor</keyword>
<keyword evidence="4" id="KW-0804">Transcription</keyword>
<dbReference type="Pfam" id="PF00356">
    <property type="entry name" value="LacI"/>
    <property type="match status" value="1"/>
</dbReference>
<accession>A0A1H3RLI8</accession>
<reference evidence="6 7" key="1">
    <citation type="submission" date="2016-10" db="EMBL/GenBank/DDBJ databases">
        <authorList>
            <person name="de Groot N.N."/>
        </authorList>
    </citation>
    <scope>NUCLEOTIDE SEQUENCE [LARGE SCALE GENOMIC DNA]</scope>
    <source>
        <strain evidence="6 7">CGMCC 4.3491</strain>
    </source>
</reference>
<evidence type="ECO:0000256" key="2">
    <source>
        <dbReference type="ARBA" id="ARBA00023015"/>
    </source>
</evidence>
<evidence type="ECO:0000256" key="4">
    <source>
        <dbReference type="ARBA" id="ARBA00023163"/>
    </source>
</evidence>
<dbReference type="CDD" id="cd06288">
    <property type="entry name" value="PBP1_sucrose_transcription_regulator"/>
    <property type="match status" value="1"/>
</dbReference>
<sequence>MARNTVGIRDVAREAGVSVTTVSHILNDVESARASDETRERVRATAQRLGYGANRIARSLRRQQSEMIGLLSEEIATTPHAGRIILGAQQAARERGLTLVLINTTRDALDIQRDTDALLRQQVDGVLYATMYHREIALPESLRAVPTVLIDSTSEDGRVPSVVPDEEGGAYVAVDELIRHGHRRIGFITNSDDVPATRGRLAGYRKALADAGLDFDPTLVVAEPSETPGGYKAAVEVLGRPDRPTGLFCYNDRMAMGAYRAAAELGLRIPDDLSLVGFDNQELIAEGLYPALTTVALPHFEMGEWALGALTTLMEAGDDSDQETVYEVAVLPCPLVRRQSVAAPARSKESVDE</sequence>
<dbReference type="PROSITE" id="PS50932">
    <property type="entry name" value="HTH_LACI_2"/>
    <property type="match status" value="1"/>
</dbReference>
<dbReference type="RefSeq" id="WP_092554984.1">
    <property type="nucleotide sequence ID" value="NZ_FNPZ01000003.1"/>
</dbReference>
<dbReference type="PANTHER" id="PTHR30146">
    <property type="entry name" value="LACI-RELATED TRANSCRIPTIONAL REPRESSOR"/>
    <property type="match status" value="1"/>
</dbReference>
<feature type="domain" description="HTH lacI-type" evidence="5">
    <location>
        <begin position="6"/>
        <end position="62"/>
    </location>
</feature>
<evidence type="ECO:0000313" key="6">
    <source>
        <dbReference type="EMBL" id="SDZ26088.1"/>
    </source>
</evidence>
<evidence type="ECO:0000313" key="7">
    <source>
        <dbReference type="Proteomes" id="UP000198891"/>
    </source>
</evidence>
<dbReference type="InterPro" id="IPR010982">
    <property type="entry name" value="Lambda_DNA-bd_dom_sf"/>
</dbReference>
<dbReference type="PANTHER" id="PTHR30146:SF148">
    <property type="entry name" value="HTH-TYPE TRANSCRIPTIONAL REPRESSOR PURR-RELATED"/>
    <property type="match status" value="1"/>
</dbReference>
<evidence type="ECO:0000256" key="1">
    <source>
        <dbReference type="ARBA" id="ARBA00022491"/>
    </source>
</evidence>
<dbReference type="SMART" id="SM00354">
    <property type="entry name" value="HTH_LACI"/>
    <property type="match status" value="1"/>
</dbReference>
<dbReference type="Pfam" id="PF13377">
    <property type="entry name" value="Peripla_BP_3"/>
    <property type="match status" value="1"/>
</dbReference>
<keyword evidence="3" id="KW-0238">DNA-binding</keyword>